<evidence type="ECO:0000256" key="6">
    <source>
        <dbReference type="RuleBase" id="RU361177"/>
    </source>
</evidence>
<dbReference type="GO" id="GO:0004499">
    <property type="term" value="F:N,N-dimethylaniline monooxygenase activity"/>
    <property type="evidence" value="ECO:0007669"/>
    <property type="project" value="InterPro"/>
</dbReference>
<dbReference type="OrthoDB" id="66881at2759"/>
<dbReference type="PANTHER" id="PTHR23023">
    <property type="entry name" value="DIMETHYLANILINE MONOOXYGENASE"/>
    <property type="match status" value="1"/>
</dbReference>
<evidence type="ECO:0000313" key="7">
    <source>
        <dbReference type="EMBL" id="CAF0856603.1"/>
    </source>
</evidence>
<keyword evidence="5 6" id="KW-0560">Oxidoreductase</keyword>
<gene>
    <name evidence="7" type="ORF">GPM918_LOCUS6362</name>
    <name evidence="8" type="ORF">SRO942_LOCUS6362</name>
</gene>
<evidence type="ECO:0000256" key="2">
    <source>
        <dbReference type="ARBA" id="ARBA00022630"/>
    </source>
</evidence>
<dbReference type="Proteomes" id="UP000663829">
    <property type="component" value="Unassembled WGS sequence"/>
</dbReference>
<keyword evidence="4" id="KW-0521">NADP</keyword>
<evidence type="ECO:0000256" key="5">
    <source>
        <dbReference type="ARBA" id="ARBA00023002"/>
    </source>
</evidence>
<dbReference type="SUPFAM" id="SSF51905">
    <property type="entry name" value="FAD/NAD(P)-binding domain"/>
    <property type="match status" value="2"/>
</dbReference>
<evidence type="ECO:0000256" key="3">
    <source>
        <dbReference type="ARBA" id="ARBA00022827"/>
    </source>
</evidence>
<dbReference type="EC" id="1.-.-.-" evidence="6"/>
<dbReference type="GO" id="GO:0050661">
    <property type="term" value="F:NADP binding"/>
    <property type="evidence" value="ECO:0007669"/>
    <property type="project" value="InterPro"/>
</dbReference>
<keyword evidence="9" id="KW-1185">Reference proteome</keyword>
<dbReference type="InterPro" id="IPR000960">
    <property type="entry name" value="Flavin_mOase"/>
</dbReference>
<comment type="caution">
    <text evidence="7">The sequence shown here is derived from an EMBL/GenBank/DDBJ whole genome shotgun (WGS) entry which is preliminary data.</text>
</comment>
<dbReference type="GO" id="GO:0050660">
    <property type="term" value="F:flavin adenine dinucleotide binding"/>
    <property type="evidence" value="ECO:0007669"/>
    <property type="project" value="InterPro"/>
</dbReference>
<evidence type="ECO:0000313" key="8">
    <source>
        <dbReference type="EMBL" id="CAF3644365.1"/>
    </source>
</evidence>
<dbReference type="Pfam" id="PF00743">
    <property type="entry name" value="FMO-like"/>
    <property type="match status" value="3"/>
</dbReference>
<dbReference type="Gene3D" id="3.50.50.60">
    <property type="entry name" value="FAD/NAD(P)-binding domain"/>
    <property type="match status" value="2"/>
</dbReference>
<evidence type="ECO:0000313" key="9">
    <source>
        <dbReference type="Proteomes" id="UP000663829"/>
    </source>
</evidence>
<organism evidence="7 9">
    <name type="scientific">Didymodactylos carnosus</name>
    <dbReference type="NCBI Taxonomy" id="1234261"/>
    <lineage>
        <taxon>Eukaryota</taxon>
        <taxon>Metazoa</taxon>
        <taxon>Spiralia</taxon>
        <taxon>Gnathifera</taxon>
        <taxon>Rotifera</taxon>
        <taxon>Eurotatoria</taxon>
        <taxon>Bdelloidea</taxon>
        <taxon>Philodinida</taxon>
        <taxon>Philodinidae</taxon>
        <taxon>Didymodactylos</taxon>
    </lineage>
</organism>
<evidence type="ECO:0000256" key="4">
    <source>
        <dbReference type="ARBA" id="ARBA00022857"/>
    </source>
</evidence>
<name>A0A813WK65_9BILA</name>
<dbReference type="Proteomes" id="UP000681722">
    <property type="component" value="Unassembled WGS sequence"/>
</dbReference>
<proteinExistence type="inferred from homology"/>
<dbReference type="InterPro" id="IPR050346">
    <property type="entry name" value="FMO-like"/>
</dbReference>
<dbReference type="EMBL" id="CAJOBC010000976">
    <property type="protein sequence ID" value="CAF3644365.1"/>
    <property type="molecule type" value="Genomic_DNA"/>
</dbReference>
<dbReference type="InterPro" id="IPR036188">
    <property type="entry name" value="FAD/NAD-bd_sf"/>
</dbReference>
<reference evidence="7" key="1">
    <citation type="submission" date="2021-02" db="EMBL/GenBank/DDBJ databases">
        <authorList>
            <person name="Nowell W R."/>
        </authorList>
    </citation>
    <scope>NUCLEOTIDE SEQUENCE</scope>
</reference>
<accession>A0A813WK65</accession>
<dbReference type="InterPro" id="IPR020946">
    <property type="entry name" value="Flavin_mOase-like"/>
</dbReference>
<protein>
    <recommendedName>
        <fullName evidence="6">Flavin-containing monooxygenase</fullName>
        <ecNumber evidence="6">1.-.-.-</ecNumber>
    </recommendedName>
</protein>
<keyword evidence="3 6" id="KW-0274">FAD</keyword>
<comment type="similarity">
    <text evidence="1 6">Belongs to the FMO family.</text>
</comment>
<comment type="cofactor">
    <cofactor evidence="6">
        <name>FAD</name>
        <dbReference type="ChEBI" id="CHEBI:57692"/>
    </cofactor>
</comment>
<keyword evidence="2 6" id="KW-0285">Flavoprotein</keyword>
<dbReference type="AlphaFoldDB" id="A0A813WK65"/>
<dbReference type="EMBL" id="CAJNOQ010000976">
    <property type="protein sequence ID" value="CAF0856603.1"/>
    <property type="molecule type" value="Genomic_DNA"/>
</dbReference>
<dbReference type="PRINTS" id="PR00370">
    <property type="entry name" value="FMOXYGENASE"/>
</dbReference>
<dbReference type="PIRSF" id="PIRSF000332">
    <property type="entry name" value="FMO"/>
    <property type="match status" value="1"/>
</dbReference>
<keyword evidence="6" id="KW-0503">Monooxygenase</keyword>
<evidence type="ECO:0000256" key="1">
    <source>
        <dbReference type="ARBA" id="ARBA00009183"/>
    </source>
</evidence>
<sequence length="462" mass="53149">MNVEENVKRVCIVGGGVSGLCCARVLLEYGGLEPVIFEQQAHTGGQWHYQNSLEPPITSAIYRDLISNLPCDVMQFSDFPFIGHKDSEFISAKDIEGYLLRYVEQHRLEKYLILNTKVDNVEKNSQQEGFTVTYSTRTHAPNSLLSALESNLESKIDSSTRIVCDVSERYVTYRDRFDAICICNGHFSEPHIPKICGYSTTTFPVYHSLIYRQPENYRNQTVVVVGAAHSGIDICGELAPLCKRVILSMKQDEDSENTFQRIIQLLKKAGKSTCVDYLNKTFSITSPIEKIDKDTIHFMDLSTVKPDSLIFATGYDYSYPFLSKNLSLQYDNRRFLYPIYHHIFDVNYPQGTLAYLTIPFNIVPMPLCEIQAHLIARVLKCRVTLPPTDEMLNKINQEVTSETNRNYHRVNMVKYIQKLFLLMNNESDEYAFKFNIDQDRRVRKLNKITNAIIIQQTIPHKQ</sequence>